<organism evidence="3 4">
    <name type="scientific">Lactarius akahatsu</name>
    <dbReference type="NCBI Taxonomy" id="416441"/>
    <lineage>
        <taxon>Eukaryota</taxon>
        <taxon>Fungi</taxon>
        <taxon>Dikarya</taxon>
        <taxon>Basidiomycota</taxon>
        <taxon>Agaricomycotina</taxon>
        <taxon>Agaricomycetes</taxon>
        <taxon>Russulales</taxon>
        <taxon>Russulaceae</taxon>
        <taxon>Lactarius</taxon>
    </lineage>
</organism>
<evidence type="ECO:0000256" key="1">
    <source>
        <dbReference type="SAM" id="MobiDB-lite"/>
    </source>
</evidence>
<keyword evidence="2" id="KW-0472">Membrane</keyword>
<gene>
    <name evidence="3" type="ORF">EDB92DRAFT_285148</name>
</gene>
<keyword evidence="4" id="KW-1185">Reference proteome</keyword>
<feature type="transmembrane region" description="Helical" evidence="2">
    <location>
        <begin position="97"/>
        <end position="123"/>
    </location>
</feature>
<keyword evidence="2" id="KW-0812">Transmembrane</keyword>
<feature type="region of interest" description="Disordered" evidence="1">
    <location>
        <begin position="132"/>
        <end position="193"/>
    </location>
</feature>
<feature type="compositionally biased region" description="Low complexity" evidence="1">
    <location>
        <begin position="172"/>
        <end position="193"/>
    </location>
</feature>
<proteinExistence type="predicted"/>
<sequence>MSLRQLQGVIFSFGQIVLCSTLALSPLVLCALCLLSEQYITDLAVRRITTALPDRVLAPQLIERDHSVLSPHRDASTGHATTLIVHRRHSSHISTQAIAAIAICSTVVFCAFVGCLLQLTAAFSSWRRRARSCTPTDTQSTTTNTAESPDAEMGEQPIPMARHLSPPPPYSRAPSYESSGGSSNTGRRSACAL</sequence>
<dbReference type="Proteomes" id="UP001201163">
    <property type="component" value="Unassembled WGS sequence"/>
</dbReference>
<feature type="compositionally biased region" description="Low complexity" evidence="1">
    <location>
        <begin position="132"/>
        <end position="145"/>
    </location>
</feature>
<evidence type="ECO:0000313" key="4">
    <source>
        <dbReference type="Proteomes" id="UP001201163"/>
    </source>
</evidence>
<accession>A0AAD4LN76</accession>
<evidence type="ECO:0000256" key="2">
    <source>
        <dbReference type="SAM" id="Phobius"/>
    </source>
</evidence>
<dbReference type="EMBL" id="JAKELL010000014">
    <property type="protein sequence ID" value="KAH8994500.1"/>
    <property type="molecule type" value="Genomic_DNA"/>
</dbReference>
<evidence type="ECO:0000313" key="3">
    <source>
        <dbReference type="EMBL" id="KAH8994500.1"/>
    </source>
</evidence>
<protein>
    <submittedName>
        <fullName evidence="3">Uncharacterized protein</fullName>
    </submittedName>
</protein>
<name>A0AAD4LN76_9AGAM</name>
<feature type="transmembrane region" description="Helical" evidence="2">
    <location>
        <begin position="12"/>
        <end position="35"/>
    </location>
</feature>
<comment type="caution">
    <text evidence="3">The sequence shown here is derived from an EMBL/GenBank/DDBJ whole genome shotgun (WGS) entry which is preliminary data.</text>
</comment>
<dbReference type="AlphaFoldDB" id="A0AAD4LN76"/>
<keyword evidence="2" id="KW-1133">Transmembrane helix</keyword>
<reference evidence="3" key="1">
    <citation type="submission" date="2022-01" db="EMBL/GenBank/DDBJ databases">
        <title>Comparative genomics reveals a dynamic genome evolution in the ectomycorrhizal milk-cap (Lactarius) mushrooms.</title>
        <authorList>
            <consortium name="DOE Joint Genome Institute"/>
            <person name="Lebreton A."/>
            <person name="Tang N."/>
            <person name="Kuo A."/>
            <person name="LaButti K."/>
            <person name="Drula E."/>
            <person name="Barry K."/>
            <person name="Clum A."/>
            <person name="Lipzen A."/>
            <person name="Mousain D."/>
            <person name="Ng V."/>
            <person name="Wang R."/>
            <person name="Wang X."/>
            <person name="Dai Y."/>
            <person name="Henrissat B."/>
            <person name="Grigoriev I.V."/>
            <person name="Guerin-Laguette A."/>
            <person name="Yu F."/>
            <person name="Martin F.M."/>
        </authorList>
    </citation>
    <scope>NUCLEOTIDE SEQUENCE</scope>
    <source>
        <strain evidence="3">QP</strain>
    </source>
</reference>